<dbReference type="PRINTS" id="PR00096">
    <property type="entry name" value="GATASE"/>
</dbReference>
<dbReference type="GO" id="GO:0003921">
    <property type="term" value="F:GMP synthase activity"/>
    <property type="evidence" value="ECO:0007669"/>
    <property type="project" value="InterPro"/>
</dbReference>
<dbReference type="PANTHER" id="PTHR11922">
    <property type="entry name" value="GMP SYNTHASE-RELATED"/>
    <property type="match status" value="1"/>
</dbReference>
<evidence type="ECO:0000256" key="8">
    <source>
        <dbReference type="ARBA" id="ARBA00022962"/>
    </source>
</evidence>
<dbReference type="GO" id="GO:0005829">
    <property type="term" value="C:cytosol"/>
    <property type="evidence" value="ECO:0007669"/>
    <property type="project" value="TreeGrafter"/>
</dbReference>
<comment type="function">
    <text evidence="1 9">Catalyzes the synthesis of GMP from XMP.</text>
</comment>
<dbReference type="Proteomes" id="UP000214975">
    <property type="component" value="Chromosome"/>
</dbReference>
<protein>
    <recommendedName>
        <fullName evidence="9">GMP synthase [glutamine-hydrolyzing]</fullName>
        <ecNumber evidence="9">6.3.5.2</ecNumber>
    </recommendedName>
    <alternativeName>
        <fullName evidence="9">GMP synthetase</fullName>
    </alternativeName>
    <alternativeName>
        <fullName evidence="9">Glutamine amidotransferase</fullName>
    </alternativeName>
</protein>
<evidence type="ECO:0000256" key="6">
    <source>
        <dbReference type="ARBA" id="ARBA00022755"/>
    </source>
</evidence>
<dbReference type="AlphaFoldDB" id="A0A223HWL2"/>
<dbReference type="Gene3D" id="3.30.300.10">
    <property type="match status" value="1"/>
</dbReference>
<dbReference type="FunFam" id="3.40.50.620:FF:000001">
    <property type="entry name" value="GMP synthase [glutamine-hydrolyzing]"/>
    <property type="match status" value="1"/>
</dbReference>
<evidence type="ECO:0000256" key="4">
    <source>
        <dbReference type="ARBA" id="ARBA00022741"/>
    </source>
</evidence>
<evidence type="ECO:0000256" key="5">
    <source>
        <dbReference type="ARBA" id="ARBA00022749"/>
    </source>
</evidence>
<dbReference type="RefSeq" id="WP_094396851.1">
    <property type="nucleotide sequence ID" value="NZ_CP016893.1"/>
</dbReference>
<dbReference type="InterPro" id="IPR014729">
    <property type="entry name" value="Rossmann-like_a/b/a_fold"/>
</dbReference>
<gene>
    <name evidence="9" type="primary">guaA</name>
    <name evidence="12" type="ORF">Thert_00602</name>
</gene>
<dbReference type="InterPro" id="IPR001674">
    <property type="entry name" value="GMP_synth_C"/>
</dbReference>
<keyword evidence="3 9" id="KW-0436">Ligase</keyword>
<feature type="domain" description="GMPS ATP-PPase" evidence="11">
    <location>
        <begin position="198"/>
        <end position="387"/>
    </location>
</feature>
<evidence type="ECO:0000313" key="12">
    <source>
        <dbReference type="EMBL" id="AST56777.1"/>
    </source>
</evidence>
<keyword evidence="7 9" id="KW-0067">ATP-binding</keyword>
<feature type="binding site" evidence="10">
    <location>
        <begin position="225"/>
        <end position="231"/>
    </location>
    <ligand>
        <name>ATP</name>
        <dbReference type="ChEBI" id="CHEBI:30616"/>
    </ligand>
</feature>
<dbReference type="PRINTS" id="PR00097">
    <property type="entry name" value="ANTSNTHASEII"/>
</dbReference>
<keyword evidence="6 9" id="KW-0658">Purine biosynthesis</keyword>
<dbReference type="NCBIfam" id="NF000848">
    <property type="entry name" value="PRK00074.1"/>
    <property type="match status" value="1"/>
</dbReference>
<evidence type="ECO:0000259" key="11">
    <source>
        <dbReference type="PROSITE" id="PS51553"/>
    </source>
</evidence>
<dbReference type="InterPro" id="IPR025777">
    <property type="entry name" value="GMPS_ATP_PPase_dom"/>
</dbReference>
<dbReference type="SUPFAM" id="SSF54810">
    <property type="entry name" value="GMP synthetase C-terminal dimerisation domain"/>
    <property type="match status" value="1"/>
</dbReference>
<reference evidence="12 13" key="1">
    <citation type="submission" date="2016-08" db="EMBL/GenBank/DDBJ databases">
        <title>A novel genetic cassette of butanologenic Thermoanaerobacterium thermosaccharolyticum that directly convert cellulose to butanol.</title>
        <authorList>
            <person name="Li T."/>
            <person name="He J."/>
        </authorList>
    </citation>
    <scope>NUCLEOTIDE SEQUENCE [LARGE SCALE GENOMIC DNA]</scope>
    <source>
        <strain evidence="12 13">TG57</strain>
    </source>
</reference>
<dbReference type="GO" id="GO:0005524">
    <property type="term" value="F:ATP binding"/>
    <property type="evidence" value="ECO:0007669"/>
    <property type="project" value="UniProtKB-UniRule"/>
</dbReference>
<dbReference type="FunFam" id="3.40.50.880:FF:000001">
    <property type="entry name" value="GMP synthase [glutamine-hydrolyzing]"/>
    <property type="match status" value="1"/>
</dbReference>
<evidence type="ECO:0000256" key="3">
    <source>
        <dbReference type="ARBA" id="ARBA00022598"/>
    </source>
</evidence>
<feature type="active site" description="Nucleophile" evidence="9">
    <location>
        <position position="84"/>
    </location>
</feature>
<dbReference type="InterPro" id="IPR022955">
    <property type="entry name" value="GMP_synthase"/>
</dbReference>
<accession>A0A223HWL2</accession>
<keyword evidence="8 9" id="KW-0315">Glutamine amidotransferase</keyword>
<dbReference type="InterPro" id="IPR004739">
    <property type="entry name" value="GMP_synth_GATase"/>
</dbReference>
<keyword evidence="5 9" id="KW-0332">GMP biosynthesis</keyword>
<evidence type="ECO:0000256" key="2">
    <source>
        <dbReference type="ARBA" id="ARBA00005153"/>
    </source>
</evidence>
<evidence type="ECO:0000313" key="13">
    <source>
        <dbReference type="Proteomes" id="UP000214975"/>
    </source>
</evidence>
<sequence length="512" mass="57416">MGINREVILILDFGGQYTQLIARRIREANVFCEIVPYNIKPEEIIKKQPKGLVLSGGPASVYAENAPICDEGIFKLNYPILGICYGAQLMTMMQGGKVAEAPVREYGKTDVVINNNIPLFKGIEKETSCWMSHTDQIELPPKNFKVVASTANCPIAAIANVEGRQYAVQFHPEVIHTPRGTEIIRNFLFEICDCSADWTMDSLIEQTVKEIRQKVGKDKVVCALSGGVDSSVAAVLVNRAIHDQLVCIFVDNGLLRKNEGEKVVETFKNNFDMEIIKVDAKDRFLEKLKGVKDPEQKRKIIGNEFIEVFKEEAKKIGDVKYLVQGTLYPDVIESGSPVASTIKSHHNVGGLPENVGFELIEPLRMLFKDEVRQVGRELGMPDEILNRQPFPGPGLAVRILGEVTEEKLNILREADSIVLREMKKNGWYNNVWQSFAVLPDIKSVGIMGDDRTYAYPIILRIVESNDGMTADWVKIPYDILEDISTSIINEVYGVNRVLYDITSKPPATIEWE</sequence>
<dbReference type="SUPFAM" id="SSF52317">
    <property type="entry name" value="Class I glutamine amidotransferase-like"/>
    <property type="match status" value="1"/>
</dbReference>
<dbReference type="HAMAP" id="MF_00344">
    <property type="entry name" value="GMP_synthase"/>
    <property type="match status" value="1"/>
</dbReference>
<evidence type="ECO:0000256" key="7">
    <source>
        <dbReference type="ARBA" id="ARBA00022840"/>
    </source>
</evidence>
<feature type="active site" evidence="9">
    <location>
        <position position="173"/>
    </location>
</feature>
<dbReference type="EC" id="6.3.5.2" evidence="9"/>
<dbReference type="Gene3D" id="3.40.50.880">
    <property type="match status" value="1"/>
</dbReference>
<dbReference type="Gene3D" id="3.40.50.620">
    <property type="entry name" value="HUPs"/>
    <property type="match status" value="1"/>
</dbReference>
<dbReference type="NCBIfam" id="TIGR00888">
    <property type="entry name" value="guaA_Nterm"/>
    <property type="match status" value="1"/>
</dbReference>
<dbReference type="SUPFAM" id="SSF52402">
    <property type="entry name" value="Adenine nucleotide alpha hydrolases-like"/>
    <property type="match status" value="1"/>
</dbReference>
<dbReference type="Pfam" id="PF00117">
    <property type="entry name" value="GATase"/>
    <property type="match status" value="1"/>
</dbReference>
<dbReference type="EMBL" id="CP016893">
    <property type="protein sequence ID" value="AST56777.1"/>
    <property type="molecule type" value="Genomic_DNA"/>
</dbReference>
<comment type="subunit">
    <text evidence="9">Homodimer.</text>
</comment>
<dbReference type="UniPathway" id="UPA00189">
    <property type="reaction ID" value="UER00296"/>
</dbReference>
<dbReference type="PRINTS" id="PR00099">
    <property type="entry name" value="CPSGATASE"/>
</dbReference>
<dbReference type="CDD" id="cd01997">
    <property type="entry name" value="GMP_synthase_C"/>
    <property type="match status" value="1"/>
</dbReference>
<organism evidence="12 13">
    <name type="scientific">Thermoanaerobacterium thermosaccharolyticum</name>
    <name type="common">Clostridium thermosaccharolyticum</name>
    <dbReference type="NCBI Taxonomy" id="1517"/>
    <lineage>
        <taxon>Bacteria</taxon>
        <taxon>Bacillati</taxon>
        <taxon>Bacillota</taxon>
        <taxon>Clostridia</taxon>
        <taxon>Thermoanaerobacterales</taxon>
        <taxon>Thermoanaerobacteraceae</taxon>
        <taxon>Thermoanaerobacterium</taxon>
    </lineage>
</organism>
<comment type="pathway">
    <text evidence="2 9">Purine metabolism; GMP biosynthesis; GMP from XMP (L-Gln route): step 1/1.</text>
</comment>
<dbReference type="PROSITE" id="PS51273">
    <property type="entry name" value="GATASE_TYPE_1"/>
    <property type="match status" value="1"/>
</dbReference>
<dbReference type="FunFam" id="3.30.300.10:FF:000002">
    <property type="entry name" value="GMP synthase [glutamine-hydrolyzing]"/>
    <property type="match status" value="1"/>
</dbReference>
<dbReference type="PANTHER" id="PTHR11922:SF2">
    <property type="entry name" value="GMP SYNTHASE [GLUTAMINE-HYDROLYZING]"/>
    <property type="match status" value="1"/>
</dbReference>
<dbReference type="PROSITE" id="PS51553">
    <property type="entry name" value="GMPS_ATP_PPASE"/>
    <property type="match status" value="1"/>
</dbReference>
<dbReference type="InterPro" id="IPR017926">
    <property type="entry name" value="GATASE"/>
</dbReference>
<dbReference type="InterPro" id="IPR029062">
    <property type="entry name" value="Class_I_gatase-like"/>
</dbReference>
<keyword evidence="4 9" id="KW-0547">Nucleotide-binding</keyword>
<proteinExistence type="inferred from homology"/>
<dbReference type="InterPro" id="IPR022310">
    <property type="entry name" value="NAD/GMP_synthase"/>
</dbReference>
<dbReference type="NCBIfam" id="TIGR00884">
    <property type="entry name" value="guaA_Cterm"/>
    <property type="match status" value="1"/>
</dbReference>
<dbReference type="Pfam" id="PF02540">
    <property type="entry name" value="NAD_synthase"/>
    <property type="match status" value="1"/>
</dbReference>
<evidence type="ECO:0000256" key="1">
    <source>
        <dbReference type="ARBA" id="ARBA00002332"/>
    </source>
</evidence>
<dbReference type="CDD" id="cd01742">
    <property type="entry name" value="GATase1_GMP_Synthase"/>
    <property type="match status" value="1"/>
</dbReference>
<evidence type="ECO:0000256" key="9">
    <source>
        <dbReference type="HAMAP-Rule" id="MF_00344"/>
    </source>
</evidence>
<evidence type="ECO:0000256" key="10">
    <source>
        <dbReference type="PROSITE-ProRule" id="PRU00886"/>
    </source>
</evidence>
<dbReference type="Pfam" id="PF00958">
    <property type="entry name" value="GMP_synt_C"/>
    <property type="match status" value="1"/>
</dbReference>
<feature type="active site" evidence="9">
    <location>
        <position position="171"/>
    </location>
</feature>
<name>A0A223HWL2_THETR</name>
<comment type="catalytic activity">
    <reaction evidence="9">
        <text>XMP + L-glutamine + ATP + H2O = GMP + L-glutamate + AMP + diphosphate + 2 H(+)</text>
        <dbReference type="Rhea" id="RHEA:11680"/>
        <dbReference type="ChEBI" id="CHEBI:15377"/>
        <dbReference type="ChEBI" id="CHEBI:15378"/>
        <dbReference type="ChEBI" id="CHEBI:29985"/>
        <dbReference type="ChEBI" id="CHEBI:30616"/>
        <dbReference type="ChEBI" id="CHEBI:33019"/>
        <dbReference type="ChEBI" id="CHEBI:57464"/>
        <dbReference type="ChEBI" id="CHEBI:58115"/>
        <dbReference type="ChEBI" id="CHEBI:58359"/>
        <dbReference type="ChEBI" id="CHEBI:456215"/>
        <dbReference type="EC" id="6.3.5.2"/>
    </reaction>
</comment>